<organism evidence="4 5">
    <name type="scientific">Pseudoprimorskyibacter insulae</name>
    <dbReference type="NCBI Taxonomy" id="1695997"/>
    <lineage>
        <taxon>Bacteria</taxon>
        <taxon>Pseudomonadati</taxon>
        <taxon>Pseudomonadota</taxon>
        <taxon>Alphaproteobacteria</taxon>
        <taxon>Rhodobacterales</taxon>
        <taxon>Paracoccaceae</taxon>
        <taxon>Pseudoprimorskyibacter</taxon>
    </lineage>
</organism>
<dbReference type="GO" id="GO:0000287">
    <property type="term" value="F:magnesium ion binding"/>
    <property type="evidence" value="ECO:0007669"/>
    <property type="project" value="TreeGrafter"/>
</dbReference>
<proteinExistence type="predicted"/>
<protein>
    <submittedName>
        <fullName evidence="4">Glucosyl-3-phosphoglycerate/mannosyl-3-phosphoglycerate phosphatase</fullName>
        <ecNumber evidence="4">3.1.3.70</ecNumber>
    </submittedName>
</protein>
<dbReference type="SFLD" id="SFLDG01142">
    <property type="entry name" value="C2.B.2:_Mannosyl-3-phosphoglyc"/>
    <property type="match status" value="1"/>
</dbReference>
<accession>A0A2R8AW35</accession>
<dbReference type="Gene3D" id="3.30.980.20">
    <property type="entry name" value="Putative mannosyl-3-phosphoglycerate phosphatase, domain 2"/>
    <property type="match status" value="1"/>
</dbReference>
<evidence type="ECO:0000313" key="4">
    <source>
        <dbReference type="EMBL" id="SPF80238.1"/>
    </source>
</evidence>
<dbReference type="GO" id="GO:0005829">
    <property type="term" value="C:cytosol"/>
    <property type="evidence" value="ECO:0007669"/>
    <property type="project" value="TreeGrafter"/>
</dbReference>
<name>A0A2R8AW35_9RHOB</name>
<dbReference type="EMBL" id="OMOJ01000003">
    <property type="protein sequence ID" value="SPF80238.1"/>
    <property type="molecule type" value="Genomic_DNA"/>
</dbReference>
<keyword evidence="3" id="KW-0460">Magnesium</keyword>
<evidence type="ECO:0000313" key="5">
    <source>
        <dbReference type="Proteomes" id="UP000244904"/>
    </source>
</evidence>
<dbReference type="GO" id="GO:0050531">
    <property type="term" value="F:mannosyl-3-phosphoglycerate phosphatase activity"/>
    <property type="evidence" value="ECO:0007669"/>
    <property type="project" value="UniProtKB-EC"/>
</dbReference>
<keyword evidence="2 4" id="KW-0378">Hydrolase</keyword>
<dbReference type="PANTHER" id="PTHR10000">
    <property type="entry name" value="PHOSPHOSERINE PHOSPHATASE"/>
    <property type="match status" value="1"/>
</dbReference>
<dbReference type="Gene3D" id="3.40.50.1000">
    <property type="entry name" value="HAD superfamily/HAD-like"/>
    <property type="match status" value="1"/>
</dbReference>
<dbReference type="SFLD" id="SFLDS00003">
    <property type="entry name" value="Haloacid_Dehalogenase"/>
    <property type="match status" value="1"/>
</dbReference>
<dbReference type="InterPro" id="IPR023214">
    <property type="entry name" value="HAD_sf"/>
</dbReference>
<keyword evidence="5" id="KW-1185">Reference proteome</keyword>
<dbReference type="RefSeq" id="WP_108886109.1">
    <property type="nucleotide sequence ID" value="NZ_OMOJ01000003.1"/>
</dbReference>
<dbReference type="InterPro" id="IPR036412">
    <property type="entry name" value="HAD-like_sf"/>
</dbReference>
<gene>
    <name evidence="4" type="primary">gpgP</name>
    <name evidence="4" type="ORF">PRI8871_02044</name>
</gene>
<dbReference type="Proteomes" id="UP000244904">
    <property type="component" value="Unassembled WGS sequence"/>
</dbReference>
<dbReference type="SUPFAM" id="SSF56784">
    <property type="entry name" value="HAD-like"/>
    <property type="match status" value="1"/>
</dbReference>
<dbReference type="InterPro" id="IPR006381">
    <property type="entry name" value="HAD-SF-IIB-MPGP"/>
</dbReference>
<dbReference type="GO" id="GO:0051479">
    <property type="term" value="P:mannosylglycerate biosynthetic process"/>
    <property type="evidence" value="ECO:0007669"/>
    <property type="project" value="InterPro"/>
</dbReference>
<dbReference type="PANTHER" id="PTHR10000:SF8">
    <property type="entry name" value="HAD SUPERFAMILY HYDROLASE-LIKE, TYPE 3"/>
    <property type="match status" value="1"/>
</dbReference>
<reference evidence="5" key="1">
    <citation type="submission" date="2018-03" db="EMBL/GenBank/DDBJ databases">
        <authorList>
            <person name="Rodrigo-Torres L."/>
            <person name="Arahal R. D."/>
            <person name="Lucena T."/>
        </authorList>
    </citation>
    <scope>NUCLEOTIDE SEQUENCE [LARGE SCALE GENOMIC DNA]</scope>
    <source>
        <strain evidence="5">CECT 8871</strain>
    </source>
</reference>
<evidence type="ECO:0000256" key="2">
    <source>
        <dbReference type="ARBA" id="ARBA00022801"/>
    </source>
</evidence>
<evidence type="ECO:0000256" key="3">
    <source>
        <dbReference type="ARBA" id="ARBA00022842"/>
    </source>
</evidence>
<sequence>MRLVVFSDLDGTLLDHDTYSFNAAIMALNALKLKDIPLVLASSKTADEIRVLHGQMGLGAAPMIVENGAGVVWPGQEASAGTDDYSRLRDALAALPADLRAGFRGFGDMTDQGVADVTGLAPEAAAMARKRQHSEPGLWALGPAKEQIFIAVLADQGITARRGGRFLTLSFGRTKADAMAEVAQALKADVTMALGDAPNDTEMLLAADYGVIIRNDHGTPMPPLAGEDSGTVTRTHLTGPAGWNQAVLHRLDNLTRS</sequence>
<dbReference type="SFLD" id="SFLDG01140">
    <property type="entry name" value="C2.B:_Phosphomannomutase_and_P"/>
    <property type="match status" value="1"/>
</dbReference>
<dbReference type="Pfam" id="PF08282">
    <property type="entry name" value="Hydrolase_3"/>
    <property type="match status" value="2"/>
</dbReference>
<dbReference type="OrthoDB" id="193379at2"/>
<dbReference type="NCBIfam" id="TIGR01486">
    <property type="entry name" value="HAD-SF-IIB-MPGP"/>
    <property type="match status" value="1"/>
</dbReference>
<dbReference type="AlphaFoldDB" id="A0A2R8AW35"/>
<evidence type="ECO:0000256" key="1">
    <source>
        <dbReference type="ARBA" id="ARBA00022723"/>
    </source>
</evidence>
<dbReference type="EC" id="3.1.3.70" evidence="4"/>
<keyword evidence="1" id="KW-0479">Metal-binding</keyword>